<reference evidence="2" key="1">
    <citation type="submission" date="2016-10" db="EMBL/GenBank/DDBJ databases">
        <authorList>
            <person name="Jeantristanb JTB J.-T."/>
            <person name="Ricardo R."/>
        </authorList>
    </citation>
    <scope>NUCLEOTIDE SEQUENCE [LARGE SCALE GENOMIC DNA]</scope>
</reference>
<accession>A0A2X0M473</accession>
<evidence type="ECO:0000313" key="1">
    <source>
        <dbReference type="EMBL" id="SCZ97339.1"/>
    </source>
</evidence>
<dbReference type="EMBL" id="FMWP01000092">
    <property type="protein sequence ID" value="SCZ97339.1"/>
    <property type="molecule type" value="Genomic_DNA"/>
</dbReference>
<organism evidence="1 2">
    <name type="scientific">Microbotryum saponariae</name>
    <dbReference type="NCBI Taxonomy" id="289078"/>
    <lineage>
        <taxon>Eukaryota</taxon>
        <taxon>Fungi</taxon>
        <taxon>Dikarya</taxon>
        <taxon>Basidiomycota</taxon>
        <taxon>Pucciniomycotina</taxon>
        <taxon>Microbotryomycetes</taxon>
        <taxon>Microbotryales</taxon>
        <taxon>Microbotryaceae</taxon>
        <taxon>Microbotryum</taxon>
    </lineage>
</organism>
<sequence>MGEFLVRTSTRSKQIFLSEMSPWTFQSWRCGGAESDDEFWTESSLRDSTADEVRTVAWKSSRLQFLELSQGLSGVW</sequence>
<dbReference type="AlphaFoldDB" id="A0A2X0M473"/>
<evidence type="ECO:0000313" key="2">
    <source>
        <dbReference type="Proteomes" id="UP000249723"/>
    </source>
</evidence>
<keyword evidence="2" id="KW-1185">Reference proteome</keyword>
<name>A0A2X0M473_9BASI</name>
<dbReference type="Proteomes" id="UP000249723">
    <property type="component" value="Unassembled WGS sequence"/>
</dbReference>
<protein>
    <submittedName>
        <fullName evidence="1">BZ3500_MvSof-1268-A1-R1_Chr4-2g07148 protein</fullName>
    </submittedName>
</protein>
<dbReference type="OrthoDB" id="10368313at2759"/>
<gene>
    <name evidence="1" type="ORF">BZ3500_MVSOF-1268-A1-R1_CHR4-2G07148</name>
</gene>
<proteinExistence type="predicted"/>